<reference evidence="3 5" key="2">
    <citation type="journal article" date="2014" name="BMC Genomics">
        <title>An improved genome release (version Mt4.0) for the model legume Medicago truncatula.</title>
        <authorList>
            <person name="Tang H."/>
            <person name="Krishnakumar V."/>
            <person name="Bidwell S."/>
            <person name="Rosen B."/>
            <person name="Chan A."/>
            <person name="Zhou S."/>
            <person name="Gentzbittel L."/>
            <person name="Childs K.L."/>
            <person name="Yandell M."/>
            <person name="Gundlach H."/>
            <person name="Mayer K.F."/>
            <person name="Schwartz D.C."/>
            <person name="Town C.D."/>
        </authorList>
    </citation>
    <scope>GENOME REANNOTATION</scope>
    <source>
        <strain evidence="4 5">cv. Jemalong A17</strain>
    </source>
</reference>
<dbReference type="PANTHER" id="PTHR43636">
    <property type="entry name" value="ELONGATION FACTOR G, MITOCHONDRIAL"/>
    <property type="match status" value="1"/>
</dbReference>
<accession>G7L9P9</accession>
<dbReference type="HOGENOM" id="CLU_1996050_0_0_1"/>
<dbReference type="EnsemblPlants" id="AET05332">
    <property type="protein sequence ID" value="AET05332"/>
    <property type="gene ID" value="MTR_8g104240"/>
</dbReference>
<evidence type="ECO:0000256" key="1">
    <source>
        <dbReference type="ARBA" id="ARBA00022768"/>
    </source>
</evidence>
<dbReference type="PANTHER" id="PTHR43636:SF2">
    <property type="entry name" value="ELONGATION FACTOR G, MITOCHONDRIAL"/>
    <property type="match status" value="1"/>
</dbReference>
<dbReference type="eggNOG" id="KOG0465">
    <property type="taxonomic scope" value="Eukaryota"/>
</dbReference>
<dbReference type="Proteomes" id="UP000002051">
    <property type="component" value="Chromosome 8"/>
</dbReference>
<name>G7L9P9_MEDTR</name>
<keyword evidence="3" id="KW-0812">Transmembrane</keyword>
<organism evidence="3 5">
    <name type="scientific">Medicago truncatula</name>
    <name type="common">Barrel medic</name>
    <name type="synonym">Medicago tribuloides</name>
    <dbReference type="NCBI Taxonomy" id="3880"/>
    <lineage>
        <taxon>Eukaryota</taxon>
        <taxon>Viridiplantae</taxon>
        <taxon>Streptophyta</taxon>
        <taxon>Embryophyta</taxon>
        <taxon>Tracheophyta</taxon>
        <taxon>Spermatophyta</taxon>
        <taxon>Magnoliopsida</taxon>
        <taxon>eudicotyledons</taxon>
        <taxon>Gunneridae</taxon>
        <taxon>Pentapetalae</taxon>
        <taxon>rosids</taxon>
        <taxon>fabids</taxon>
        <taxon>Fabales</taxon>
        <taxon>Fabaceae</taxon>
        <taxon>Papilionoideae</taxon>
        <taxon>50 kb inversion clade</taxon>
        <taxon>NPAAA clade</taxon>
        <taxon>Hologalegina</taxon>
        <taxon>IRL clade</taxon>
        <taxon>Trifolieae</taxon>
        <taxon>Medicago</taxon>
    </lineage>
</organism>
<evidence type="ECO:0000256" key="2">
    <source>
        <dbReference type="ARBA" id="ARBA00022917"/>
    </source>
</evidence>
<keyword evidence="3" id="KW-0472">Membrane</keyword>
<reference evidence="3 5" key="1">
    <citation type="journal article" date="2011" name="Nature">
        <title>The Medicago genome provides insight into the evolution of rhizobial symbioses.</title>
        <authorList>
            <person name="Young N.D."/>
            <person name="Debelle F."/>
            <person name="Oldroyd G.E."/>
            <person name="Geurts R."/>
            <person name="Cannon S.B."/>
            <person name="Udvardi M.K."/>
            <person name="Benedito V.A."/>
            <person name="Mayer K.F."/>
            <person name="Gouzy J."/>
            <person name="Schoof H."/>
            <person name="Van de Peer Y."/>
            <person name="Proost S."/>
            <person name="Cook D.R."/>
            <person name="Meyers B.C."/>
            <person name="Spannagl M."/>
            <person name="Cheung F."/>
            <person name="De Mita S."/>
            <person name="Krishnakumar V."/>
            <person name="Gundlach H."/>
            <person name="Zhou S."/>
            <person name="Mudge J."/>
            <person name="Bharti A.K."/>
            <person name="Murray J.D."/>
            <person name="Naoumkina M.A."/>
            <person name="Rosen B."/>
            <person name="Silverstein K.A."/>
            <person name="Tang H."/>
            <person name="Rombauts S."/>
            <person name="Zhao P.X."/>
            <person name="Zhou P."/>
            <person name="Barbe V."/>
            <person name="Bardou P."/>
            <person name="Bechner M."/>
            <person name="Bellec A."/>
            <person name="Berger A."/>
            <person name="Berges H."/>
            <person name="Bidwell S."/>
            <person name="Bisseling T."/>
            <person name="Choisne N."/>
            <person name="Couloux A."/>
            <person name="Denny R."/>
            <person name="Deshpande S."/>
            <person name="Dai X."/>
            <person name="Doyle J.J."/>
            <person name="Dudez A.M."/>
            <person name="Farmer A.D."/>
            <person name="Fouteau S."/>
            <person name="Franken C."/>
            <person name="Gibelin C."/>
            <person name="Gish J."/>
            <person name="Goldstein S."/>
            <person name="Gonzalez A.J."/>
            <person name="Green P.J."/>
            <person name="Hallab A."/>
            <person name="Hartog M."/>
            <person name="Hua A."/>
            <person name="Humphray S.J."/>
            <person name="Jeong D.H."/>
            <person name="Jing Y."/>
            <person name="Jocker A."/>
            <person name="Kenton S.M."/>
            <person name="Kim D.J."/>
            <person name="Klee K."/>
            <person name="Lai H."/>
            <person name="Lang C."/>
            <person name="Lin S."/>
            <person name="Macmil S.L."/>
            <person name="Magdelenat G."/>
            <person name="Matthews L."/>
            <person name="McCorrison J."/>
            <person name="Monaghan E.L."/>
            <person name="Mun J.H."/>
            <person name="Najar F.Z."/>
            <person name="Nicholson C."/>
            <person name="Noirot C."/>
            <person name="O'Bleness M."/>
            <person name="Paule C.R."/>
            <person name="Poulain J."/>
            <person name="Prion F."/>
            <person name="Qin B."/>
            <person name="Qu C."/>
            <person name="Retzel E.F."/>
            <person name="Riddle C."/>
            <person name="Sallet E."/>
            <person name="Samain S."/>
            <person name="Samson N."/>
            <person name="Sanders I."/>
            <person name="Saurat O."/>
            <person name="Scarpelli C."/>
            <person name="Schiex T."/>
            <person name="Segurens B."/>
            <person name="Severin A.J."/>
            <person name="Sherrier D.J."/>
            <person name="Shi R."/>
            <person name="Sims S."/>
            <person name="Singer S.R."/>
            <person name="Sinharoy S."/>
            <person name="Sterck L."/>
            <person name="Viollet A."/>
            <person name="Wang B.B."/>
            <person name="Wang K."/>
            <person name="Wang M."/>
            <person name="Wang X."/>
            <person name="Warfsmann J."/>
            <person name="Weissenbach J."/>
            <person name="White D.D."/>
            <person name="White J.D."/>
            <person name="Wiley G.B."/>
            <person name="Wincker P."/>
            <person name="Xing Y."/>
            <person name="Yang L."/>
            <person name="Yao Z."/>
            <person name="Ying F."/>
            <person name="Zhai J."/>
            <person name="Zhou L."/>
            <person name="Zuber A."/>
            <person name="Denarie J."/>
            <person name="Dixon R.A."/>
            <person name="May G.D."/>
            <person name="Schwartz D.C."/>
            <person name="Rogers J."/>
            <person name="Quetier F."/>
            <person name="Town C.D."/>
            <person name="Roe B.A."/>
        </authorList>
    </citation>
    <scope>NUCLEOTIDE SEQUENCE [LARGE SCALE GENOMIC DNA]</scope>
    <source>
        <strain evidence="3">A17</strain>
        <strain evidence="4 5">cv. Jemalong A17</strain>
    </source>
</reference>
<gene>
    <name evidence="3" type="ordered locus">MTR_8g104240</name>
</gene>
<dbReference type="PaxDb" id="3880-AET05332"/>
<evidence type="ECO:0000313" key="3">
    <source>
        <dbReference type="EMBL" id="AET05332.1"/>
    </source>
</evidence>
<dbReference type="GO" id="GO:0003746">
    <property type="term" value="F:translation elongation factor activity"/>
    <property type="evidence" value="ECO:0007669"/>
    <property type="project" value="UniProtKB-KW"/>
</dbReference>
<dbReference type="STRING" id="3880.G7L9P9"/>
<dbReference type="EMBL" id="CM001224">
    <property type="protein sequence ID" value="AET05332.1"/>
    <property type="molecule type" value="Genomic_DNA"/>
</dbReference>
<dbReference type="AlphaFoldDB" id="G7L9P9"/>
<keyword evidence="2" id="KW-0648">Protein biosynthesis</keyword>
<keyword evidence="5" id="KW-1185">Reference proteome</keyword>
<keyword evidence="1" id="KW-0251">Elongation factor</keyword>
<proteinExistence type="predicted"/>
<reference evidence="4" key="3">
    <citation type="submission" date="2015-04" db="UniProtKB">
        <authorList>
            <consortium name="EnsemblPlants"/>
        </authorList>
    </citation>
    <scope>IDENTIFICATION</scope>
    <source>
        <strain evidence="4">cv. Jemalong A17</strain>
    </source>
</reference>
<protein>
    <submittedName>
        <fullName evidence="3">Transmembrane protein, putative</fullName>
    </submittedName>
</protein>
<sequence>MLRLDPHTNKKTENNLQRQNNIFIFSYLFVVNNSGQIVAVFGAECESGDTFADGSVRYSMTSVNILTCSVSKDSGGQFSTALNGFQRKDPTFPVGRLASGGDDELFVLEMADGQMVLVATHCALA</sequence>
<evidence type="ECO:0000313" key="4">
    <source>
        <dbReference type="EnsemblPlants" id="AET05332"/>
    </source>
</evidence>
<evidence type="ECO:0000313" key="5">
    <source>
        <dbReference type="Proteomes" id="UP000002051"/>
    </source>
</evidence>